<evidence type="ECO:0000313" key="3">
    <source>
        <dbReference type="Proteomes" id="UP000299102"/>
    </source>
</evidence>
<evidence type="ECO:0000313" key="2">
    <source>
        <dbReference type="EMBL" id="GBP32490.1"/>
    </source>
</evidence>
<dbReference type="Proteomes" id="UP000299102">
    <property type="component" value="Unassembled WGS sequence"/>
</dbReference>
<feature type="region of interest" description="Disordered" evidence="1">
    <location>
        <begin position="1"/>
        <end position="30"/>
    </location>
</feature>
<dbReference type="EMBL" id="BGZK01000260">
    <property type="protein sequence ID" value="GBP32490.1"/>
    <property type="molecule type" value="Genomic_DNA"/>
</dbReference>
<evidence type="ECO:0000256" key="1">
    <source>
        <dbReference type="SAM" id="MobiDB-lite"/>
    </source>
</evidence>
<comment type="caution">
    <text evidence="2">The sequence shown here is derived from an EMBL/GenBank/DDBJ whole genome shotgun (WGS) entry which is preliminary data.</text>
</comment>
<proteinExistence type="predicted"/>
<feature type="compositionally biased region" description="Polar residues" evidence="1">
    <location>
        <begin position="1"/>
        <end position="11"/>
    </location>
</feature>
<protein>
    <submittedName>
        <fullName evidence="2">Uncharacterized protein</fullName>
    </submittedName>
</protein>
<name>A0A4C1V1S8_EUMVA</name>
<keyword evidence="3" id="KW-1185">Reference proteome</keyword>
<dbReference type="AlphaFoldDB" id="A0A4C1V1S8"/>
<organism evidence="2 3">
    <name type="scientific">Eumeta variegata</name>
    <name type="common">Bagworm moth</name>
    <name type="synonym">Eumeta japonica</name>
    <dbReference type="NCBI Taxonomy" id="151549"/>
    <lineage>
        <taxon>Eukaryota</taxon>
        <taxon>Metazoa</taxon>
        <taxon>Ecdysozoa</taxon>
        <taxon>Arthropoda</taxon>
        <taxon>Hexapoda</taxon>
        <taxon>Insecta</taxon>
        <taxon>Pterygota</taxon>
        <taxon>Neoptera</taxon>
        <taxon>Endopterygota</taxon>
        <taxon>Lepidoptera</taxon>
        <taxon>Glossata</taxon>
        <taxon>Ditrysia</taxon>
        <taxon>Tineoidea</taxon>
        <taxon>Psychidae</taxon>
        <taxon>Oiketicinae</taxon>
        <taxon>Eumeta</taxon>
    </lineage>
</organism>
<gene>
    <name evidence="2" type="ORF">EVAR_24654_1</name>
</gene>
<accession>A0A4C1V1S8</accession>
<reference evidence="2 3" key="1">
    <citation type="journal article" date="2019" name="Commun. Biol.">
        <title>The bagworm genome reveals a unique fibroin gene that provides high tensile strength.</title>
        <authorList>
            <person name="Kono N."/>
            <person name="Nakamura H."/>
            <person name="Ohtoshi R."/>
            <person name="Tomita M."/>
            <person name="Numata K."/>
            <person name="Arakawa K."/>
        </authorList>
    </citation>
    <scope>NUCLEOTIDE SEQUENCE [LARGE SCALE GENOMIC DNA]</scope>
</reference>
<sequence>MNRLSLQNKVTNYDRRPAHATGLTEPSPTSAPLTFHRTRICLSIQLFLEKEVSRRKLSRNVASPEHVSRIELLERGRSVCHSTTLTFPALIRTSEDSKERRGETERQIERDIARDALKKLSFVTRGFVSTYSLTRGYKAKCGWVLLYMQKNGKLKDEEGKSS</sequence>